<organism evidence="6 7">
    <name type="scientific">Stephanodiscus triporus</name>
    <dbReference type="NCBI Taxonomy" id="2934178"/>
    <lineage>
        <taxon>Eukaryota</taxon>
        <taxon>Sar</taxon>
        <taxon>Stramenopiles</taxon>
        <taxon>Ochrophyta</taxon>
        <taxon>Bacillariophyta</taxon>
        <taxon>Coscinodiscophyceae</taxon>
        <taxon>Thalassiosirophycidae</taxon>
        <taxon>Stephanodiscales</taxon>
        <taxon>Stephanodiscaceae</taxon>
        <taxon>Stephanodiscus</taxon>
    </lineage>
</organism>
<evidence type="ECO:0000259" key="5">
    <source>
        <dbReference type="Pfam" id="PF04821"/>
    </source>
</evidence>
<dbReference type="Pfam" id="PF04821">
    <property type="entry name" value="TIMELESS"/>
    <property type="match status" value="1"/>
</dbReference>
<evidence type="ECO:0000256" key="2">
    <source>
        <dbReference type="ARBA" id="ARBA00023242"/>
    </source>
</evidence>
<feature type="compositionally biased region" description="Acidic residues" evidence="4">
    <location>
        <begin position="998"/>
        <end position="1017"/>
    </location>
</feature>
<sequence length="1164" mass="130132">MTSSRQLSIAAIQPMSSRAPMGRQELRRSPTSVASPPAANYNHSDNNHASSSSALEGAKQVTPPPPPGGGAPGNRSKSKKSAGGGGGGSFSNSNNARGNPDMVVDGRVLDELLLVCSVIGSTTVRSDPITGAAREEFVPVTDCLNWLQDLQRALRRDHETYRPVSLKLGQWKVVSQKLLPLVIGCRYDAAMVLTVCKILVILTKPLSEAAKNAGRMTVDVRSGKVEERVIQEQILLRENAIEQSDLLMEYKQLFVKHPSHHYAFKNNRGRMGEGQEKKNASNGGGSGGGGTGLLSIFTSLLAEPLSKTGSSRTSSDHLTIELVLHLIRNLLCISPLNTFGSTEKSQYASQLHRELLVVLQEEMVLDVLVCVGQEVERRENSGYNLLLMEIVSCLLKGQDPSDVARWDDCETSAPSLSAPINIVDKKKAITRVVRTTTTSRTCASGRDSLKSRLASERQRLQLSTSSRHSHFGGTLLISKPGGKQSYVSASDYLANRSTMTNFSGGGAKGNASGQPARRKNKKAEVFVGSGRSSALHSGASATSSREVVGPSARRAKLALNSFCAKFVRDCYGPVMKSLKNEFRRESNRLEDGDRTMFFRIVWFFHQWWRVGKEQQLKKNAFEKKESEKIGEKSVEEVGGGGLKDADENANSDESSTHNLIFTMDVFMFNLVLNSTDEFFEHKKLAALAQTVALYTEMIHTLHIMYDSKDSTERMMALGLMDRLFYATEPLDRLPKLLSRWSPGVYSREYLCDLVECVHVTWKLLDSNAERCVQSLSSDKERIKRPKHAVEKMNLTASEFDKDHYFMRKFVSNQIAFMYTQLLSQYDVNAAHINCHIIAYFIRLSKFSIRKGNRDDDAEFDDALGENELATKHSTMEPMLYNIGLFTVLDRVLNDPAIRDKEDFSALLMFASSFMNRFARAAEVNPILYVEALFKHPIPHRFCELATNLYVNEELRMIAVRDLLLEDQRRYEQAEEEEAIKNGFGKAAPEKENNKAPAYEDDEEEDVEFNDDNMDEDVTTVQKKRHRKSRKTRKSNLETSTIPDDEEQFSRDEEGGEVEFNEKTVDDANCTIDFQYNDDQNEAMPSENEGCTAESREDVISSTEAIVAAKDESTEQSPKLSGNKRIRKSLERIDDEDSDDEDFSLGLAVPTKLNKRFIFDDDEDD</sequence>
<dbReference type="AlphaFoldDB" id="A0ABD3PMQ5"/>
<feature type="compositionally biased region" description="Basic residues" evidence="4">
    <location>
        <begin position="1021"/>
        <end position="1033"/>
    </location>
</feature>
<evidence type="ECO:0000313" key="7">
    <source>
        <dbReference type="Proteomes" id="UP001530315"/>
    </source>
</evidence>
<dbReference type="EMBL" id="JALLAZ020000690">
    <property type="protein sequence ID" value="KAL3789252.1"/>
    <property type="molecule type" value="Genomic_DNA"/>
</dbReference>
<dbReference type="PANTHER" id="PTHR22940">
    <property type="entry name" value="TIMEOUT/TIMELESS-2"/>
    <property type="match status" value="1"/>
</dbReference>
<comment type="caution">
    <text evidence="6">The sequence shown here is derived from an EMBL/GenBank/DDBJ whole genome shotgun (WGS) entry which is preliminary data.</text>
</comment>
<name>A0ABD3PMQ5_9STRA</name>
<feature type="region of interest" description="Disordered" evidence="4">
    <location>
        <begin position="499"/>
        <end position="527"/>
    </location>
</feature>
<protein>
    <recommendedName>
        <fullName evidence="5">Timeless N-terminal domain-containing protein</fullName>
    </recommendedName>
</protein>
<dbReference type="InterPro" id="IPR006906">
    <property type="entry name" value="Timeless_N"/>
</dbReference>
<evidence type="ECO:0000256" key="1">
    <source>
        <dbReference type="ARBA" id="ARBA00004123"/>
    </source>
</evidence>
<feature type="region of interest" description="Disordered" evidence="4">
    <location>
        <begin position="1109"/>
        <end position="1144"/>
    </location>
</feature>
<evidence type="ECO:0000256" key="4">
    <source>
        <dbReference type="SAM" id="MobiDB-lite"/>
    </source>
</evidence>
<feature type="region of interest" description="Disordered" evidence="4">
    <location>
        <begin position="975"/>
        <end position="1097"/>
    </location>
</feature>
<keyword evidence="2" id="KW-0539">Nucleus</keyword>
<feature type="compositionally biased region" description="Low complexity" evidence="4">
    <location>
        <begin position="38"/>
        <end position="54"/>
    </location>
</feature>
<feature type="compositionally biased region" description="Basic and acidic residues" evidence="4">
    <location>
        <begin position="270"/>
        <end position="279"/>
    </location>
</feature>
<dbReference type="Proteomes" id="UP001530315">
    <property type="component" value="Unassembled WGS sequence"/>
</dbReference>
<feature type="region of interest" description="Disordered" evidence="4">
    <location>
        <begin position="266"/>
        <end position="287"/>
    </location>
</feature>
<proteinExistence type="predicted"/>
<comment type="subcellular location">
    <subcellularLocation>
        <location evidence="1">Nucleus</location>
    </subcellularLocation>
</comment>
<keyword evidence="3" id="KW-0131">Cell cycle</keyword>
<feature type="region of interest" description="Disordered" evidence="4">
    <location>
        <begin position="1"/>
        <end position="102"/>
    </location>
</feature>
<feature type="compositionally biased region" description="Low complexity" evidence="4">
    <location>
        <begin position="90"/>
        <end position="99"/>
    </location>
</feature>
<evidence type="ECO:0000256" key="3">
    <source>
        <dbReference type="ARBA" id="ARBA00023306"/>
    </source>
</evidence>
<feature type="domain" description="Timeless N-terminal" evidence="5">
    <location>
        <begin position="138"/>
        <end position="476"/>
    </location>
</feature>
<dbReference type="PANTHER" id="PTHR22940:SF4">
    <property type="entry name" value="PROTEIN TIMELESS HOMOLOG"/>
    <property type="match status" value="1"/>
</dbReference>
<dbReference type="InterPro" id="IPR044998">
    <property type="entry name" value="Timeless"/>
</dbReference>
<reference evidence="6 7" key="1">
    <citation type="submission" date="2024-10" db="EMBL/GenBank/DDBJ databases">
        <title>Updated reference genomes for cyclostephanoid diatoms.</title>
        <authorList>
            <person name="Roberts W.R."/>
            <person name="Alverson A.J."/>
        </authorList>
    </citation>
    <scope>NUCLEOTIDE SEQUENCE [LARGE SCALE GENOMIC DNA]</scope>
    <source>
        <strain evidence="6 7">AJA276-08</strain>
    </source>
</reference>
<feature type="region of interest" description="Disordered" evidence="4">
    <location>
        <begin position="623"/>
        <end position="651"/>
    </location>
</feature>
<feature type="compositionally biased region" description="Acidic residues" evidence="4">
    <location>
        <begin position="1132"/>
        <end position="1142"/>
    </location>
</feature>
<evidence type="ECO:0000313" key="6">
    <source>
        <dbReference type="EMBL" id="KAL3789252.1"/>
    </source>
</evidence>
<feature type="compositionally biased region" description="Basic and acidic residues" evidence="4">
    <location>
        <begin position="623"/>
        <end position="635"/>
    </location>
</feature>
<gene>
    <name evidence="6" type="ORF">ACHAW5_010885</name>
</gene>
<dbReference type="GO" id="GO:0005634">
    <property type="term" value="C:nucleus"/>
    <property type="evidence" value="ECO:0007669"/>
    <property type="project" value="UniProtKB-SubCell"/>
</dbReference>
<accession>A0ABD3PMQ5</accession>
<keyword evidence="7" id="KW-1185">Reference proteome</keyword>